<feature type="domain" description="RmlD-like substrate binding" evidence="7">
    <location>
        <begin position="1"/>
        <end position="288"/>
    </location>
</feature>
<evidence type="ECO:0000256" key="5">
    <source>
        <dbReference type="ARBA" id="ARBA00048200"/>
    </source>
</evidence>
<dbReference type="KEGG" id="suln:FJR47_00905"/>
<protein>
    <recommendedName>
        <fullName evidence="4 6">dTDP-4-dehydrorhamnose reductase</fullName>
        <ecNumber evidence="3 6">1.1.1.133</ecNumber>
    </recommendedName>
</protein>
<comment type="pathway">
    <text evidence="1 6">Carbohydrate biosynthesis; dTDP-L-rhamnose biosynthesis.</text>
</comment>
<proteinExistence type="inferred from homology"/>
<evidence type="ECO:0000313" key="9">
    <source>
        <dbReference type="Proteomes" id="UP000326061"/>
    </source>
</evidence>
<keyword evidence="6 8" id="KW-0560">Oxidoreductase</keyword>
<evidence type="ECO:0000313" key="8">
    <source>
        <dbReference type="EMBL" id="QFR42547.1"/>
    </source>
</evidence>
<dbReference type="AlphaFoldDB" id="A0AAJ4DLU8"/>
<dbReference type="Pfam" id="PF04321">
    <property type="entry name" value="RmlD_sub_bind"/>
    <property type="match status" value="1"/>
</dbReference>
<comment type="similarity">
    <text evidence="2 6">Belongs to the dTDP-4-dehydrorhamnose reductase family.</text>
</comment>
<dbReference type="CDD" id="cd05254">
    <property type="entry name" value="dTDP_HR_like_SDR_e"/>
    <property type="match status" value="1"/>
</dbReference>
<sequence length="292" mass="33214">MNVLVTGSNGQVGSEIKELIQHSTLNIQNYDFYFTTSQDLDITDFDLVKKHIIDNQIKIIINCAAYTAVDRAESEQELADKINHLAVKNLAQLSSEFGIKLIHISTDYVFDGTNYKPYTEDDATSPQSVYGKTKLDGERAIQEISPANSIIIRTSWVYSYYGANFVKTMLRLGKEKESLGVIFDQVGTPTYAKDLAKAILEIIPKIQNSKLSIYHYSNEGAISWYDFAKEIMKMAKIPCQINPIETFQYPTPASRPHYSILNKAKIKKEFNIEIPYWKDGLDDCLKRLGERK</sequence>
<dbReference type="Gene3D" id="3.90.25.10">
    <property type="entry name" value="UDP-galactose 4-epimerase, domain 1"/>
    <property type="match status" value="1"/>
</dbReference>
<dbReference type="Proteomes" id="UP000326061">
    <property type="component" value="Chromosome"/>
</dbReference>
<comment type="function">
    <text evidence="6">Catalyzes the reduction of dTDP-6-deoxy-L-lyxo-4-hexulose to yield dTDP-L-rhamnose.</text>
</comment>
<dbReference type="PANTHER" id="PTHR10491:SF4">
    <property type="entry name" value="METHIONINE ADENOSYLTRANSFERASE 2 SUBUNIT BETA"/>
    <property type="match status" value="1"/>
</dbReference>
<evidence type="ECO:0000256" key="1">
    <source>
        <dbReference type="ARBA" id="ARBA00004781"/>
    </source>
</evidence>
<dbReference type="GO" id="GO:0019305">
    <property type="term" value="P:dTDP-rhamnose biosynthetic process"/>
    <property type="evidence" value="ECO:0007669"/>
    <property type="project" value="TreeGrafter"/>
</dbReference>
<organism evidence="8 9">
    <name type="scientific">Sulfurimonas xiamenensis</name>
    <dbReference type="NCBI Taxonomy" id="2590021"/>
    <lineage>
        <taxon>Bacteria</taxon>
        <taxon>Pseudomonadati</taxon>
        <taxon>Campylobacterota</taxon>
        <taxon>Epsilonproteobacteria</taxon>
        <taxon>Campylobacterales</taxon>
        <taxon>Sulfurimonadaceae</taxon>
        <taxon>Sulfurimonas</taxon>
    </lineage>
</organism>
<dbReference type="InterPro" id="IPR005913">
    <property type="entry name" value="dTDP_dehydrorham_reduct"/>
</dbReference>
<dbReference type="GO" id="GO:0005829">
    <property type="term" value="C:cytosol"/>
    <property type="evidence" value="ECO:0007669"/>
    <property type="project" value="TreeGrafter"/>
</dbReference>
<keyword evidence="6" id="KW-0521">NADP</keyword>
<dbReference type="InterPro" id="IPR036291">
    <property type="entry name" value="NAD(P)-bd_dom_sf"/>
</dbReference>
<evidence type="ECO:0000256" key="3">
    <source>
        <dbReference type="ARBA" id="ARBA00012929"/>
    </source>
</evidence>
<dbReference type="Gene3D" id="3.40.50.720">
    <property type="entry name" value="NAD(P)-binding Rossmann-like Domain"/>
    <property type="match status" value="1"/>
</dbReference>
<dbReference type="PANTHER" id="PTHR10491">
    <property type="entry name" value="DTDP-4-DEHYDRORHAMNOSE REDUCTASE"/>
    <property type="match status" value="1"/>
</dbReference>
<dbReference type="RefSeq" id="WP_152298618.1">
    <property type="nucleotide sequence ID" value="NZ_CP041166.1"/>
</dbReference>
<comment type="catalytic activity">
    <reaction evidence="5">
        <text>dTDP-beta-L-rhamnose + NADP(+) = dTDP-4-dehydro-beta-L-rhamnose + NADPH + H(+)</text>
        <dbReference type="Rhea" id="RHEA:21796"/>
        <dbReference type="ChEBI" id="CHEBI:15378"/>
        <dbReference type="ChEBI" id="CHEBI:57510"/>
        <dbReference type="ChEBI" id="CHEBI:57783"/>
        <dbReference type="ChEBI" id="CHEBI:58349"/>
        <dbReference type="ChEBI" id="CHEBI:62830"/>
        <dbReference type="EC" id="1.1.1.133"/>
    </reaction>
</comment>
<name>A0AAJ4DLU8_9BACT</name>
<dbReference type="NCBIfam" id="TIGR01214">
    <property type="entry name" value="rmlD"/>
    <property type="match status" value="1"/>
</dbReference>
<evidence type="ECO:0000256" key="6">
    <source>
        <dbReference type="RuleBase" id="RU364082"/>
    </source>
</evidence>
<accession>A0AAJ4DLU8</accession>
<evidence type="ECO:0000256" key="2">
    <source>
        <dbReference type="ARBA" id="ARBA00010944"/>
    </source>
</evidence>
<dbReference type="InterPro" id="IPR029903">
    <property type="entry name" value="RmlD-like-bd"/>
</dbReference>
<gene>
    <name evidence="8" type="primary">rfbD</name>
    <name evidence="8" type="ORF">FJR47_00905</name>
</gene>
<dbReference type="EMBL" id="CP041166">
    <property type="protein sequence ID" value="QFR42547.1"/>
    <property type="molecule type" value="Genomic_DNA"/>
</dbReference>
<evidence type="ECO:0000256" key="4">
    <source>
        <dbReference type="ARBA" id="ARBA00017099"/>
    </source>
</evidence>
<dbReference type="GO" id="GO:0008831">
    <property type="term" value="F:dTDP-4-dehydrorhamnose reductase activity"/>
    <property type="evidence" value="ECO:0007669"/>
    <property type="project" value="UniProtKB-EC"/>
</dbReference>
<reference evidence="9" key="1">
    <citation type="submission" date="2019-06" db="EMBL/GenBank/DDBJ databases">
        <title>Sulfurimonas gotlandica sp. nov., a chemoautotrophic and psychrotolerant epsilonproteobacterium isolated from a pelagic redoxcline, and an emended description of the genus Sulfurimonas.</title>
        <authorList>
            <person name="Wang S."/>
            <person name="Jiang L."/>
            <person name="Shao Z."/>
        </authorList>
    </citation>
    <scope>NUCLEOTIDE SEQUENCE [LARGE SCALE GENOMIC DNA]</scope>
    <source>
        <strain evidence="9">1-1N</strain>
    </source>
</reference>
<evidence type="ECO:0000259" key="7">
    <source>
        <dbReference type="Pfam" id="PF04321"/>
    </source>
</evidence>
<dbReference type="SUPFAM" id="SSF51735">
    <property type="entry name" value="NAD(P)-binding Rossmann-fold domains"/>
    <property type="match status" value="1"/>
</dbReference>
<keyword evidence="9" id="KW-1185">Reference proteome</keyword>
<dbReference type="EC" id="1.1.1.133" evidence="3 6"/>